<keyword evidence="1" id="KW-0812">Transmembrane</keyword>
<proteinExistence type="predicted"/>
<evidence type="ECO:0000256" key="1">
    <source>
        <dbReference type="SAM" id="Phobius"/>
    </source>
</evidence>
<gene>
    <name evidence="2" type="ORF">APLA_LOCUS3918</name>
</gene>
<name>A0A8S0ZCN0_ARCPL</name>
<keyword evidence="1" id="KW-0472">Membrane</keyword>
<sequence>SGGGTFTLLTIFSQVITDVTIPTLAWKKDKGITIIWFPLFKLFPVLLTIVIMWAVCGILTVTEVLPSGHQPGLT</sequence>
<reference evidence="2 3" key="1">
    <citation type="submission" date="2020-04" db="EMBL/GenBank/DDBJ databases">
        <authorList>
            <person name="Wallbank WR R."/>
            <person name="Pardo Diaz C."/>
            <person name="Kozak K."/>
            <person name="Martin S."/>
            <person name="Jiggins C."/>
            <person name="Moest M."/>
            <person name="Warren A I."/>
            <person name="Byers J.R.P. K."/>
            <person name="Montejo-Kovacevich G."/>
            <person name="Yen C E."/>
        </authorList>
    </citation>
    <scope>NUCLEOTIDE SEQUENCE [LARGE SCALE GENOMIC DNA]</scope>
</reference>
<dbReference type="OrthoDB" id="1641903at2759"/>
<dbReference type="EMBL" id="CADEBC010000393">
    <property type="protein sequence ID" value="CAB3229574.1"/>
    <property type="molecule type" value="Genomic_DNA"/>
</dbReference>
<accession>A0A8S0ZCN0</accession>
<organism evidence="2 3">
    <name type="scientific">Arctia plantaginis</name>
    <name type="common">Wood tiger moth</name>
    <name type="synonym">Phalaena plantaginis</name>
    <dbReference type="NCBI Taxonomy" id="874455"/>
    <lineage>
        <taxon>Eukaryota</taxon>
        <taxon>Metazoa</taxon>
        <taxon>Ecdysozoa</taxon>
        <taxon>Arthropoda</taxon>
        <taxon>Hexapoda</taxon>
        <taxon>Insecta</taxon>
        <taxon>Pterygota</taxon>
        <taxon>Neoptera</taxon>
        <taxon>Endopterygota</taxon>
        <taxon>Lepidoptera</taxon>
        <taxon>Glossata</taxon>
        <taxon>Ditrysia</taxon>
        <taxon>Noctuoidea</taxon>
        <taxon>Erebidae</taxon>
        <taxon>Arctiinae</taxon>
        <taxon>Arctia</taxon>
    </lineage>
</organism>
<evidence type="ECO:0000313" key="2">
    <source>
        <dbReference type="EMBL" id="CAB3229574.1"/>
    </source>
</evidence>
<protein>
    <submittedName>
        <fullName evidence="2">Uncharacterized protein</fullName>
    </submittedName>
</protein>
<evidence type="ECO:0000313" key="3">
    <source>
        <dbReference type="Proteomes" id="UP000494106"/>
    </source>
</evidence>
<comment type="caution">
    <text evidence="2">The sequence shown here is derived from an EMBL/GenBank/DDBJ whole genome shotgun (WGS) entry which is preliminary data.</text>
</comment>
<feature type="transmembrane region" description="Helical" evidence="1">
    <location>
        <begin position="38"/>
        <end position="61"/>
    </location>
</feature>
<keyword evidence="1" id="KW-1133">Transmembrane helix</keyword>
<dbReference type="Proteomes" id="UP000494106">
    <property type="component" value="Unassembled WGS sequence"/>
</dbReference>
<feature type="transmembrane region" description="Helical" evidence="1">
    <location>
        <begin position="6"/>
        <end position="26"/>
    </location>
</feature>
<keyword evidence="3" id="KW-1185">Reference proteome</keyword>
<feature type="non-terminal residue" evidence="2">
    <location>
        <position position="1"/>
    </location>
</feature>
<dbReference type="AlphaFoldDB" id="A0A8S0ZCN0"/>